<dbReference type="Pfam" id="PF09190">
    <property type="entry name" value="DALR_2"/>
    <property type="match status" value="1"/>
</dbReference>
<keyword evidence="6 12" id="KW-0479">Metal-binding</keyword>
<evidence type="ECO:0000313" key="15">
    <source>
        <dbReference type="Proteomes" id="UP001330434"/>
    </source>
</evidence>
<name>A0ABZ2C1H1_9PROT</name>
<dbReference type="HAMAP" id="MF_00041">
    <property type="entry name" value="Cys_tRNA_synth"/>
    <property type="match status" value="1"/>
</dbReference>
<accession>A0ABZ2C1H1</accession>
<dbReference type="NCBIfam" id="TIGR00435">
    <property type="entry name" value="cysS"/>
    <property type="match status" value="1"/>
</dbReference>
<keyword evidence="7 12" id="KW-0547">Nucleotide-binding</keyword>
<dbReference type="CDD" id="cd07963">
    <property type="entry name" value="Anticodon_Ia_Cys"/>
    <property type="match status" value="1"/>
</dbReference>
<keyword evidence="11 12" id="KW-0030">Aminoacyl-tRNA synthetase</keyword>
<dbReference type="InterPro" id="IPR014729">
    <property type="entry name" value="Rossmann-like_a/b/a_fold"/>
</dbReference>
<sequence>MDIYLHNSLSRKREKFTPLSLESVGLYVCGPTVYDRAHIGNARPYTVFDVFVRLLRRLYPQVTYVRNITDIDDKIMDAAKKNGEDISELTLRTTQKFHEDMAAIGNFAPDIEPRATGHVSEMISMIEDLIEKGHAYAAEGHVLFSVKTLPSYGELSGVNQDEMLSGARVEVAPYKKDPEDFVLWKPSLQDGIMPGWESPWGYGRPGWHIECSAMSSKYLGQTFDIHGGGQDLIFPHHENEIAQSKGCHHGAPLARYWVHNGILTVGGEKMSKSLGNFITVDDLLSKMPGELIRFVILSTHYRQALDWNDQAVTQAKSGLDRLYNALRGRVIQEQELSLDHPLALALAEDINTPLAISYLHELATNINKSKSEDEKNKLASELKATGFVLGLLQQDPEVWFQGDFQDDEIISLIEAREEARKRRDFTEADRLRDALLAKDIILEDSPQGALWKRKG</sequence>
<evidence type="ECO:0000256" key="2">
    <source>
        <dbReference type="ARBA" id="ARBA00005594"/>
    </source>
</evidence>
<keyword evidence="5 12" id="KW-0436">Ligase</keyword>
<dbReference type="CDD" id="cd00672">
    <property type="entry name" value="CysRS_core"/>
    <property type="match status" value="1"/>
</dbReference>
<dbReference type="Proteomes" id="UP001330434">
    <property type="component" value="Chromosome"/>
</dbReference>
<dbReference type="PANTHER" id="PTHR10890">
    <property type="entry name" value="CYSTEINYL-TRNA SYNTHETASE"/>
    <property type="match status" value="1"/>
</dbReference>
<feature type="domain" description="Cysteinyl-tRNA synthetase class Ia DALR" evidence="13">
    <location>
        <begin position="345"/>
        <end position="400"/>
    </location>
</feature>
<dbReference type="Pfam" id="PF23493">
    <property type="entry name" value="CysS_C"/>
    <property type="match status" value="1"/>
</dbReference>
<dbReference type="EC" id="6.1.1.16" evidence="12"/>
<dbReference type="Gene3D" id="3.40.50.620">
    <property type="entry name" value="HUPs"/>
    <property type="match status" value="1"/>
</dbReference>
<dbReference type="RefSeq" id="WP_331255195.1">
    <property type="nucleotide sequence ID" value="NZ_CP133270.1"/>
</dbReference>
<evidence type="ECO:0000259" key="13">
    <source>
        <dbReference type="SMART" id="SM00840"/>
    </source>
</evidence>
<organism evidence="14 15">
    <name type="scientific">Candidatus Bealeia paramacronuclearis</name>
    <dbReference type="NCBI Taxonomy" id="1921001"/>
    <lineage>
        <taxon>Bacteria</taxon>
        <taxon>Pseudomonadati</taxon>
        <taxon>Pseudomonadota</taxon>
        <taxon>Alphaproteobacteria</taxon>
        <taxon>Holosporales</taxon>
        <taxon>Holosporaceae</taxon>
        <taxon>Candidatus Bealeia</taxon>
    </lineage>
</organism>
<evidence type="ECO:0000256" key="12">
    <source>
        <dbReference type="HAMAP-Rule" id="MF_00041"/>
    </source>
</evidence>
<feature type="binding site" evidence="12">
    <location>
        <position position="236"/>
    </location>
    <ligand>
        <name>Zn(2+)</name>
        <dbReference type="ChEBI" id="CHEBI:29105"/>
    </ligand>
</feature>
<dbReference type="InterPro" id="IPR015273">
    <property type="entry name" value="Cys-tRNA-synt_Ia_DALR"/>
</dbReference>
<evidence type="ECO:0000313" key="14">
    <source>
        <dbReference type="EMBL" id="WVX66312.1"/>
    </source>
</evidence>
<evidence type="ECO:0000256" key="1">
    <source>
        <dbReference type="ARBA" id="ARBA00004496"/>
    </source>
</evidence>
<dbReference type="PRINTS" id="PR00983">
    <property type="entry name" value="TRNASYNTHCYS"/>
</dbReference>
<evidence type="ECO:0000256" key="4">
    <source>
        <dbReference type="ARBA" id="ARBA00022490"/>
    </source>
</evidence>
<comment type="subcellular location">
    <subcellularLocation>
        <location evidence="1 12">Cytoplasm</location>
    </subcellularLocation>
</comment>
<feature type="binding site" evidence="12">
    <location>
        <position position="29"/>
    </location>
    <ligand>
        <name>Zn(2+)</name>
        <dbReference type="ChEBI" id="CHEBI:29105"/>
    </ligand>
</feature>
<feature type="binding site" evidence="12">
    <location>
        <position position="240"/>
    </location>
    <ligand>
        <name>Zn(2+)</name>
        <dbReference type="ChEBI" id="CHEBI:29105"/>
    </ligand>
</feature>
<keyword evidence="10 12" id="KW-0648">Protein biosynthesis</keyword>
<evidence type="ECO:0000256" key="10">
    <source>
        <dbReference type="ARBA" id="ARBA00022917"/>
    </source>
</evidence>
<dbReference type="PANTHER" id="PTHR10890:SF3">
    <property type="entry name" value="CYSTEINE--TRNA LIGASE, CYTOPLASMIC"/>
    <property type="match status" value="1"/>
</dbReference>
<dbReference type="SMART" id="SM00840">
    <property type="entry name" value="DALR_2"/>
    <property type="match status" value="1"/>
</dbReference>
<evidence type="ECO:0000256" key="11">
    <source>
        <dbReference type="ARBA" id="ARBA00023146"/>
    </source>
</evidence>
<dbReference type="InterPro" id="IPR032678">
    <property type="entry name" value="tRNA-synt_1_cat_dom"/>
</dbReference>
<dbReference type="GO" id="GO:0016874">
    <property type="term" value="F:ligase activity"/>
    <property type="evidence" value="ECO:0007669"/>
    <property type="project" value="UniProtKB-KW"/>
</dbReference>
<feature type="short sequence motif" description="'KMSKS' region" evidence="12">
    <location>
        <begin position="269"/>
        <end position="273"/>
    </location>
</feature>
<evidence type="ECO:0000256" key="5">
    <source>
        <dbReference type="ARBA" id="ARBA00022598"/>
    </source>
</evidence>
<protein>
    <recommendedName>
        <fullName evidence="12">Cysteine--tRNA ligase</fullName>
        <ecNumber evidence="12">6.1.1.16</ecNumber>
    </recommendedName>
    <alternativeName>
        <fullName evidence="12">Cysteinyl-tRNA synthetase</fullName>
        <shortName evidence="12">CysRS</shortName>
    </alternativeName>
</protein>
<dbReference type="Pfam" id="PF01406">
    <property type="entry name" value="tRNA-synt_1e"/>
    <property type="match status" value="1"/>
</dbReference>
<evidence type="ECO:0000256" key="3">
    <source>
        <dbReference type="ARBA" id="ARBA00011245"/>
    </source>
</evidence>
<proteinExistence type="inferred from homology"/>
<dbReference type="InterPro" id="IPR015803">
    <property type="entry name" value="Cys-tRNA-ligase"/>
</dbReference>
<feature type="short sequence motif" description="'HIGH' region" evidence="12">
    <location>
        <begin position="31"/>
        <end position="41"/>
    </location>
</feature>
<dbReference type="SUPFAM" id="SSF47323">
    <property type="entry name" value="Anticodon-binding domain of a subclass of class I aminoacyl-tRNA synthetases"/>
    <property type="match status" value="1"/>
</dbReference>
<dbReference type="SUPFAM" id="SSF52374">
    <property type="entry name" value="Nucleotidylyl transferase"/>
    <property type="match status" value="1"/>
</dbReference>
<comment type="catalytic activity">
    <reaction evidence="12">
        <text>tRNA(Cys) + L-cysteine + ATP = L-cysteinyl-tRNA(Cys) + AMP + diphosphate</text>
        <dbReference type="Rhea" id="RHEA:17773"/>
        <dbReference type="Rhea" id="RHEA-COMP:9661"/>
        <dbReference type="Rhea" id="RHEA-COMP:9679"/>
        <dbReference type="ChEBI" id="CHEBI:30616"/>
        <dbReference type="ChEBI" id="CHEBI:33019"/>
        <dbReference type="ChEBI" id="CHEBI:35235"/>
        <dbReference type="ChEBI" id="CHEBI:78442"/>
        <dbReference type="ChEBI" id="CHEBI:78517"/>
        <dbReference type="ChEBI" id="CHEBI:456215"/>
        <dbReference type="EC" id="6.1.1.16"/>
    </reaction>
</comment>
<dbReference type="InterPro" id="IPR009080">
    <property type="entry name" value="tRNAsynth_Ia_anticodon-bd"/>
</dbReference>
<comment type="cofactor">
    <cofactor evidence="12">
        <name>Zn(2+)</name>
        <dbReference type="ChEBI" id="CHEBI:29105"/>
    </cofactor>
    <text evidence="12">Binds 1 zinc ion per subunit.</text>
</comment>
<comment type="similarity">
    <text evidence="2 12">Belongs to the class-I aminoacyl-tRNA synthetase family.</text>
</comment>
<keyword evidence="8 12" id="KW-0862">Zinc</keyword>
<dbReference type="EMBL" id="CP133270">
    <property type="protein sequence ID" value="WVX66312.1"/>
    <property type="molecule type" value="Genomic_DNA"/>
</dbReference>
<dbReference type="InterPro" id="IPR024909">
    <property type="entry name" value="Cys-tRNA/MSH_ligase"/>
</dbReference>
<gene>
    <name evidence="12" type="primary">cysS</name>
    <name evidence="14" type="ORF">Bealeia1_00488</name>
</gene>
<reference evidence="14 15" key="1">
    <citation type="journal article" date="2024" name="Environ. Microbiol.">
        <title>Novel evolutionary insights on the interactions of the Holosporales (Alphaproteobacteria) with eukaryotic hosts from comparative genomics.</title>
        <authorList>
            <person name="Giovannini M."/>
            <person name="Petroni G."/>
            <person name="Castelli M."/>
        </authorList>
    </citation>
    <scope>NUCLEOTIDE SEQUENCE [LARGE SCALE GENOMIC DNA]</scope>
    <source>
        <strain evidence="14 15">US_Bl 15I1</strain>
    </source>
</reference>
<evidence type="ECO:0000256" key="8">
    <source>
        <dbReference type="ARBA" id="ARBA00022833"/>
    </source>
</evidence>
<evidence type="ECO:0000256" key="9">
    <source>
        <dbReference type="ARBA" id="ARBA00022840"/>
    </source>
</evidence>
<evidence type="ECO:0000256" key="7">
    <source>
        <dbReference type="ARBA" id="ARBA00022741"/>
    </source>
</evidence>
<comment type="subunit">
    <text evidence="3 12">Monomer.</text>
</comment>
<dbReference type="InterPro" id="IPR056411">
    <property type="entry name" value="CysS_C"/>
</dbReference>
<keyword evidence="9 12" id="KW-0067">ATP-binding</keyword>
<keyword evidence="15" id="KW-1185">Reference proteome</keyword>
<feature type="binding site" evidence="12">
    <location>
        <position position="211"/>
    </location>
    <ligand>
        <name>Zn(2+)</name>
        <dbReference type="ChEBI" id="CHEBI:29105"/>
    </ligand>
</feature>
<feature type="binding site" evidence="12">
    <location>
        <position position="272"/>
    </location>
    <ligand>
        <name>ATP</name>
        <dbReference type="ChEBI" id="CHEBI:30616"/>
    </ligand>
</feature>
<evidence type="ECO:0000256" key="6">
    <source>
        <dbReference type="ARBA" id="ARBA00022723"/>
    </source>
</evidence>
<keyword evidence="4 12" id="KW-0963">Cytoplasm</keyword>
<dbReference type="Gene3D" id="1.20.120.1910">
    <property type="entry name" value="Cysteine-tRNA ligase, C-terminal anti-codon recognition domain"/>
    <property type="match status" value="1"/>
</dbReference>